<dbReference type="eggNOG" id="ENOG502SPR5">
    <property type="taxonomic scope" value="Eukaryota"/>
</dbReference>
<feature type="chain" id="PRO_5008056468" evidence="1">
    <location>
        <begin position="29"/>
        <end position="175"/>
    </location>
</feature>
<accession>A0A177AD30</accession>
<protein>
    <submittedName>
        <fullName evidence="2">Uncharacterized protein</fullName>
    </submittedName>
</protein>
<dbReference type="Proteomes" id="UP000077154">
    <property type="component" value="Unassembled WGS sequence"/>
</dbReference>
<sequence>MQLTNLLALPPLLLALPTLAAPLPTALAQLLSIAPTSTTCASAPFPLECRTAEQAAPFLISAMAANSVYAPPELAALLALIAFESGDFKYSHTHFPGRPGQGTRNMQMPGFNLAYALSLPGTKDAAAKIAAGRQADALSDAEKDRVLALVEGDEFGWGGWRGFIIVSVGSMCIPP</sequence>
<organism evidence="2">
    <name type="scientific">Pseudogymnoascus destructans</name>
    <dbReference type="NCBI Taxonomy" id="655981"/>
    <lineage>
        <taxon>Eukaryota</taxon>
        <taxon>Fungi</taxon>
        <taxon>Dikarya</taxon>
        <taxon>Ascomycota</taxon>
        <taxon>Pezizomycotina</taxon>
        <taxon>Leotiomycetes</taxon>
        <taxon>Thelebolales</taxon>
        <taxon>Thelebolaceae</taxon>
        <taxon>Pseudogymnoascus</taxon>
    </lineage>
</organism>
<keyword evidence="1" id="KW-0732">Signal</keyword>
<dbReference type="GeneID" id="36287315"/>
<feature type="signal peptide" evidence="1">
    <location>
        <begin position="1"/>
        <end position="28"/>
    </location>
</feature>
<dbReference type="OrthoDB" id="2349272at2759"/>
<gene>
    <name evidence="2" type="ORF">VC83_04242</name>
</gene>
<evidence type="ECO:0000256" key="1">
    <source>
        <dbReference type="SAM" id="SignalP"/>
    </source>
</evidence>
<dbReference type="EMBL" id="KV441394">
    <property type="protein sequence ID" value="OAF59181.1"/>
    <property type="molecule type" value="Genomic_DNA"/>
</dbReference>
<dbReference type="RefSeq" id="XP_024324465.1">
    <property type="nucleotide sequence ID" value="XM_024467877.1"/>
</dbReference>
<dbReference type="VEuPathDB" id="FungiDB:GMDG_02214"/>
<reference evidence="2" key="1">
    <citation type="submission" date="2016-03" db="EMBL/GenBank/DDBJ databases">
        <title>Updated assembly of Pseudogymnoascus destructans, the fungus causing white-nose syndrome of bats.</title>
        <authorList>
            <person name="Palmer J.M."/>
            <person name="Drees K.P."/>
            <person name="Foster J.T."/>
            <person name="Lindner D.L."/>
        </authorList>
    </citation>
    <scope>NUCLEOTIDE SEQUENCE [LARGE SCALE GENOMIC DNA]</scope>
    <source>
        <strain evidence="2">20631-21</strain>
    </source>
</reference>
<name>A0A177AD30_9PEZI</name>
<evidence type="ECO:0000313" key="2">
    <source>
        <dbReference type="EMBL" id="OAF59181.1"/>
    </source>
</evidence>
<proteinExistence type="predicted"/>
<dbReference type="AlphaFoldDB" id="A0A177AD30"/>